<dbReference type="PANTHER" id="PTHR33198">
    <property type="entry name" value="ANK_REP_REGION DOMAIN-CONTAINING PROTEIN-RELATED"/>
    <property type="match status" value="1"/>
</dbReference>
<dbReference type="EMBL" id="GEZM01041426">
    <property type="protein sequence ID" value="JAV80415.1"/>
    <property type="molecule type" value="Transcribed_RNA"/>
</dbReference>
<dbReference type="AlphaFoldDB" id="A0A1Y1M5X0"/>
<reference evidence="1" key="1">
    <citation type="journal article" date="2016" name="Sci. Rep.">
        <title>Molecular characterization of firefly nuptial gifts: a multi-omics approach sheds light on postcopulatory sexual selection.</title>
        <authorList>
            <person name="Al-Wathiqui N."/>
            <person name="Fallon T.R."/>
            <person name="South A."/>
            <person name="Weng J.K."/>
            <person name="Lewis S.M."/>
        </authorList>
    </citation>
    <scope>NUCLEOTIDE SEQUENCE</scope>
</reference>
<organism evidence="1">
    <name type="scientific">Photinus pyralis</name>
    <name type="common">Common eastern firefly</name>
    <name type="synonym">Lampyris pyralis</name>
    <dbReference type="NCBI Taxonomy" id="7054"/>
    <lineage>
        <taxon>Eukaryota</taxon>
        <taxon>Metazoa</taxon>
        <taxon>Ecdysozoa</taxon>
        <taxon>Arthropoda</taxon>
        <taxon>Hexapoda</taxon>
        <taxon>Insecta</taxon>
        <taxon>Pterygota</taxon>
        <taxon>Neoptera</taxon>
        <taxon>Endopterygota</taxon>
        <taxon>Coleoptera</taxon>
        <taxon>Polyphaga</taxon>
        <taxon>Elateriformia</taxon>
        <taxon>Elateroidea</taxon>
        <taxon>Lampyridae</taxon>
        <taxon>Lampyrinae</taxon>
        <taxon>Photinus</taxon>
    </lineage>
</organism>
<evidence type="ECO:0008006" key="2">
    <source>
        <dbReference type="Google" id="ProtNLM"/>
    </source>
</evidence>
<name>A0A1Y1M5X0_PHOPY</name>
<protein>
    <recommendedName>
        <fullName evidence="2">Retrotransposon gag domain-containing protein</fullName>
    </recommendedName>
</protein>
<evidence type="ECO:0000313" key="1">
    <source>
        <dbReference type="EMBL" id="JAV80418.1"/>
    </source>
</evidence>
<dbReference type="EMBL" id="GEZM01041422">
    <property type="protein sequence ID" value="JAV80418.1"/>
    <property type="molecule type" value="Transcribed_RNA"/>
</dbReference>
<sequence>MTEHIQPLLQSMTISVKENLHPYDENHETFDCYLQRLDNHLQLMKIDDSTAERDKTCVQILISRLSPKIYQTLTKLTAPDLPNSKSYKELIKMLKEHLAPQASIIAEQHKFSLRTQHEGETIDNYVAELRKMTTNCYFKCENCSKSTINTHLRTQFIRGIRDSEIREKLLQQKSTATFEEIVQIANSVEISKKKASQMLRTELVALQKGKVK</sequence>
<proteinExistence type="predicted"/>
<accession>A0A1Y1M5X0</accession>
<dbReference type="PANTHER" id="PTHR33198:SF19">
    <property type="entry name" value="CCHC-TYPE DOMAIN-CONTAINING PROTEIN"/>
    <property type="match status" value="1"/>
</dbReference>